<dbReference type="KEGG" id="hazt:108669157"/>
<dbReference type="PRINTS" id="PR00237">
    <property type="entry name" value="GPCRRHODOPSN"/>
</dbReference>
<evidence type="ECO:0000256" key="2">
    <source>
        <dbReference type="ARBA" id="ARBA00010663"/>
    </source>
</evidence>
<dbReference type="GO" id="GO:0043410">
    <property type="term" value="P:positive regulation of MAPK cascade"/>
    <property type="evidence" value="ECO:0007669"/>
    <property type="project" value="TreeGrafter"/>
</dbReference>
<dbReference type="Pfam" id="PF00001">
    <property type="entry name" value="7tm_1"/>
    <property type="match status" value="1"/>
</dbReference>
<comment type="subcellular location">
    <subcellularLocation>
        <location evidence="1">Cell membrane</location>
        <topology evidence="1">Multi-pass membrane protein</topology>
    </subcellularLocation>
</comment>
<evidence type="ECO:0000256" key="5">
    <source>
        <dbReference type="ARBA" id="ARBA00022989"/>
    </source>
</evidence>
<dbReference type="SMART" id="SM01381">
    <property type="entry name" value="7TM_GPCR_Srsx"/>
    <property type="match status" value="1"/>
</dbReference>
<evidence type="ECO:0000313" key="14">
    <source>
        <dbReference type="RefSeq" id="XP_047738088.1"/>
    </source>
</evidence>
<dbReference type="OMA" id="FCNIWIS"/>
<dbReference type="GO" id="GO:0004989">
    <property type="term" value="F:octopamine receptor activity"/>
    <property type="evidence" value="ECO:0007669"/>
    <property type="project" value="TreeGrafter"/>
</dbReference>
<keyword evidence="4 10" id="KW-0812">Transmembrane</keyword>
<dbReference type="InterPro" id="IPR000276">
    <property type="entry name" value="GPCR_Rhodpsn"/>
</dbReference>
<feature type="transmembrane region" description="Helical" evidence="11">
    <location>
        <begin position="146"/>
        <end position="165"/>
    </location>
</feature>
<feature type="transmembrane region" description="Helical" evidence="11">
    <location>
        <begin position="66"/>
        <end position="88"/>
    </location>
</feature>
<dbReference type="GeneID" id="108669157"/>
<evidence type="ECO:0000259" key="12">
    <source>
        <dbReference type="PROSITE" id="PS50262"/>
    </source>
</evidence>
<evidence type="ECO:0000256" key="7">
    <source>
        <dbReference type="ARBA" id="ARBA00023136"/>
    </source>
</evidence>
<dbReference type="OrthoDB" id="5957871at2759"/>
<keyword evidence="13" id="KW-1185">Reference proteome</keyword>
<feature type="transmembrane region" description="Helical" evidence="11">
    <location>
        <begin position="30"/>
        <end position="54"/>
    </location>
</feature>
<keyword evidence="8 10" id="KW-0675">Receptor</keyword>
<dbReference type="InterPro" id="IPR017452">
    <property type="entry name" value="GPCR_Rhodpsn_7TM"/>
</dbReference>
<dbReference type="PANTHER" id="PTHR24248:SF187">
    <property type="entry name" value="OCTOPAMINE RECEPTOR BETA-2R"/>
    <property type="match status" value="1"/>
</dbReference>
<dbReference type="GO" id="GO:0005886">
    <property type="term" value="C:plasma membrane"/>
    <property type="evidence" value="ECO:0007669"/>
    <property type="project" value="UniProtKB-SubCell"/>
</dbReference>
<dbReference type="RefSeq" id="XP_047738088.1">
    <property type="nucleotide sequence ID" value="XM_047882132.1"/>
</dbReference>
<name>A0A979FN32_HYAAZ</name>
<dbReference type="AlphaFoldDB" id="A0A979FN32"/>
<feature type="transmembrane region" description="Helical" evidence="11">
    <location>
        <begin position="200"/>
        <end position="220"/>
    </location>
</feature>
<reference evidence="14" key="1">
    <citation type="submission" date="2025-08" db="UniProtKB">
        <authorList>
            <consortium name="RefSeq"/>
        </authorList>
    </citation>
    <scope>IDENTIFICATION</scope>
    <source>
        <tissue evidence="14">Whole organism</tissue>
    </source>
</reference>
<accession>A0A979FN32</accession>
<proteinExistence type="inferred from homology"/>
<evidence type="ECO:0000256" key="8">
    <source>
        <dbReference type="ARBA" id="ARBA00023170"/>
    </source>
</evidence>
<dbReference type="SUPFAM" id="SSF81321">
    <property type="entry name" value="Family A G protein-coupled receptor-like"/>
    <property type="match status" value="1"/>
</dbReference>
<keyword evidence="9 10" id="KW-0807">Transducer</keyword>
<keyword evidence="5 11" id="KW-1133">Transmembrane helix</keyword>
<evidence type="ECO:0000256" key="9">
    <source>
        <dbReference type="ARBA" id="ARBA00023224"/>
    </source>
</evidence>
<evidence type="ECO:0000256" key="4">
    <source>
        <dbReference type="ARBA" id="ARBA00022692"/>
    </source>
</evidence>
<evidence type="ECO:0000313" key="13">
    <source>
        <dbReference type="Proteomes" id="UP000694843"/>
    </source>
</evidence>
<organism evidence="13 14">
    <name type="scientific">Hyalella azteca</name>
    <name type="common">Amphipod</name>
    <dbReference type="NCBI Taxonomy" id="294128"/>
    <lineage>
        <taxon>Eukaryota</taxon>
        <taxon>Metazoa</taxon>
        <taxon>Ecdysozoa</taxon>
        <taxon>Arthropoda</taxon>
        <taxon>Crustacea</taxon>
        <taxon>Multicrustacea</taxon>
        <taxon>Malacostraca</taxon>
        <taxon>Eumalacostraca</taxon>
        <taxon>Peracarida</taxon>
        <taxon>Amphipoda</taxon>
        <taxon>Senticaudata</taxon>
        <taxon>Talitrida</taxon>
        <taxon>Talitroidea</taxon>
        <taxon>Hyalellidae</taxon>
        <taxon>Hyalella</taxon>
    </lineage>
</organism>
<dbReference type="GO" id="GO:0071880">
    <property type="term" value="P:adenylate cyclase-activating adrenergic receptor signaling pathway"/>
    <property type="evidence" value="ECO:0007669"/>
    <property type="project" value="TreeGrafter"/>
</dbReference>
<evidence type="ECO:0000256" key="1">
    <source>
        <dbReference type="ARBA" id="ARBA00004651"/>
    </source>
</evidence>
<comment type="similarity">
    <text evidence="2 10">Belongs to the G-protein coupled receptor 1 family.</text>
</comment>
<evidence type="ECO:0000256" key="6">
    <source>
        <dbReference type="ARBA" id="ARBA00023040"/>
    </source>
</evidence>
<dbReference type="PANTHER" id="PTHR24248">
    <property type="entry name" value="ADRENERGIC RECEPTOR-RELATED G-PROTEIN COUPLED RECEPTOR"/>
    <property type="match status" value="1"/>
</dbReference>
<dbReference type="Proteomes" id="UP000694843">
    <property type="component" value="Unplaced"/>
</dbReference>
<keyword evidence="3" id="KW-1003">Cell membrane</keyword>
<feature type="transmembrane region" description="Helical" evidence="11">
    <location>
        <begin position="104"/>
        <end position="125"/>
    </location>
</feature>
<feature type="domain" description="G-protein coupled receptors family 1 profile" evidence="12">
    <location>
        <begin position="46"/>
        <end position="322"/>
    </location>
</feature>
<protein>
    <submittedName>
        <fullName evidence="14">Dopamine receptor 1</fullName>
    </submittedName>
</protein>
<dbReference type="FunFam" id="1.20.1070.10:FF:000260">
    <property type="entry name" value="Dopamine receptor 1"/>
    <property type="match status" value="1"/>
</dbReference>
<keyword evidence="6 10" id="KW-0297">G-protein coupled receptor</keyword>
<evidence type="ECO:0000256" key="3">
    <source>
        <dbReference type="ARBA" id="ARBA00022475"/>
    </source>
</evidence>
<dbReference type="Gene3D" id="1.20.1070.10">
    <property type="entry name" value="Rhodopsin 7-helix transmembrane proteins"/>
    <property type="match status" value="1"/>
</dbReference>
<dbReference type="CDD" id="cd15065">
    <property type="entry name" value="7tmA_Ap5-HTB1-like"/>
    <property type="match status" value="1"/>
</dbReference>
<evidence type="ECO:0000256" key="11">
    <source>
        <dbReference type="SAM" id="Phobius"/>
    </source>
</evidence>
<sequence>MVVTPPLLTTTASFLTTSPTPDISDSVAKAIIGLVLSSIIFLSVFGNVLICLAVYTDRNLRKIGNLFVVSLAIADLFVACLVMTFALVNDLLDRWPFGDSYCDIWIAFDVMCSTASIFNLCAISLDRYIHIKDPLGYSRWMSKRTVVLAIAIIWVLSALVSFLPIQLGLHRSHDVIHANASSQQDGEMTPQCSLDLGPEYAVVSSCISFFLPCCVMIAIYSRLFHYAKKHVRSIKAQVRPVTLGSLEGDTTRPKKLASPYHVSESKAATTVGIIVGTFLTCWVPFFVVNIIAAYCKECIDPLWFKILTWCGYSNSSFNPIIYSIFNKEFRDAFTRILTAHGSCCGHYKPHYHSSRYLYAENCPSSHSAGRRKSSANSSTEQTSGCSVTACLVCCCCCCCRRCYTQDRAGSFSCTARLSSKKSNSGAEVDCHVSLDEAESGSSGGCLQPHKHLNGASSGVLTEYKELDVSPKLGGFGERPRASSGERCLILEQVSTEM</sequence>
<keyword evidence="7 11" id="KW-0472">Membrane</keyword>
<dbReference type="PROSITE" id="PS50262">
    <property type="entry name" value="G_PROTEIN_RECEP_F1_2"/>
    <property type="match status" value="1"/>
</dbReference>
<evidence type="ECO:0000256" key="10">
    <source>
        <dbReference type="RuleBase" id="RU000688"/>
    </source>
</evidence>
<dbReference type="PROSITE" id="PS00237">
    <property type="entry name" value="G_PROTEIN_RECEP_F1_1"/>
    <property type="match status" value="1"/>
</dbReference>
<gene>
    <name evidence="14" type="primary">LOC108669157</name>
</gene>
<feature type="transmembrane region" description="Helical" evidence="11">
    <location>
        <begin position="271"/>
        <end position="294"/>
    </location>
</feature>